<keyword evidence="3" id="KW-1185">Reference proteome</keyword>
<evidence type="ECO:0000313" key="2">
    <source>
        <dbReference type="EMBL" id="EET59572.1"/>
    </source>
</evidence>
<evidence type="ECO:0000256" key="1">
    <source>
        <dbReference type="SAM" id="MobiDB-lite"/>
    </source>
</evidence>
<gene>
    <name evidence="2" type="ORF">BRYFOR_08428</name>
</gene>
<evidence type="ECO:0000313" key="3">
    <source>
        <dbReference type="Proteomes" id="UP000005561"/>
    </source>
</evidence>
<proteinExistence type="predicted"/>
<accession>C6LIJ0</accession>
<dbReference type="EMBL" id="ACCL02000017">
    <property type="protein sequence ID" value="EET59572.1"/>
    <property type="molecule type" value="Genomic_DNA"/>
</dbReference>
<organism evidence="2 3">
    <name type="scientific">Marvinbryantia formatexigens DSM 14469</name>
    <dbReference type="NCBI Taxonomy" id="478749"/>
    <lineage>
        <taxon>Bacteria</taxon>
        <taxon>Bacillati</taxon>
        <taxon>Bacillota</taxon>
        <taxon>Clostridia</taxon>
        <taxon>Lachnospirales</taxon>
        <taxon>Lachnospiraceae</taxon>
        <taxon>Marvinbryantia</taxon>
    </lineage>
</organism>
<dbReference type="AlphaFoldDB" id="C6LIJ0"/>
<comment type="caution">
    <text evidence="2">The sequence shown here is derived from an EMBL/GenBank/DDBJ whole genome shotgun (WGS) entry which is preliminary data.</text>
</comment>
<protein>
    <submittedName>
        <fullName evidence="2">Uncharacterized protein</fullName>
    </submittedName>
</protein>
<sequence length="51" mass="5657">MAQNVTPGDRPPSRRSAADSRWNPGVASFHSWGACSPGRLFLRFYRATALH</sequence>
<reference evidence="2" key="1">
    <citation type="submission" date="2009-07" db="EMBL/GenBank/DDBJ databases">
        <authorList>
            <person name="Weinstock G."/>
            <person name="Sodergren E."/>
            <person name="Clifton S."/>
            <person name="Fulton L."/>
            <person name="Fulton B."/>
            <person name="Courtney L."/>
            <person name="Fronick C."/>
            <person name="Harrison M."/>
            <person name="Strong C."/>
            <person name="Farmer C."/>
            <person name="Delahaunty K."/>
            <person name="Markovic C."/>
            <person name="Hall O."/>
            <person name="Minx P."/>
            <person name="Tomlinson C."/>
            <person name="Mitreva M."/>
            <person name="Nelson J."/>
            <person name="Hou S."/>
            <person name="Wollam A."/>
            <person name="Pepin K.H."/>
            <person name="Johnson M."/>
            <person name="Bhonagiri V."/>
            <person name="Nash W.E."/>
            <person name="Warren W."/>
            <person name="Chinwalla A."/>
            <person name="Mardis E.R."/>
            <person name="Wilson R.K."/>
        </authorList>
    </citation>
    <scope>NUCLEOTIDE SEQUENCE [LARGE SCALE GENOMIC DNA]</scope>
    <source>
        <strain evidence="2">DSM 14469</strain>
    </source>
</reference>
<feature type="region of interest" description="Disordered" evidence="1">
    <location>
        <begin position="1"/>
        <end position="22"/>
    </location>
</feature>
<dbReference type="Proteomes" id="UP000005561">
    <property type="component" value="Unassembled WGS sequence"/>
</dbReference>
<name>C6LIJ0_9FIRM</name>